<feature type="transmembrane region" description="Helical" evidence="6">
    <location>
        <begin position="61"/>
        <end position="82"/>
    </location>
</feature>
<organism evidence="8 10">
    <name type="scientific">Jannaschia seohaensis</name>
    <dbReference type="NCBI Taxonomy" id="475081"/>
    <lineage>
        <taxon>Bacteria</taxon>
        <taxon>Pseudomonadati</taxon>
        <taxon>Pseudomonadota</taxon>
        <taxon>Alphaproteobacteria</taxon>
        <taxon>Rhodobacterales</taxon>
        <taxon>Roseobacteraceae</taxon>
        <taxon>Jannaschia</taxon>
    </lineage>
</organism>
<dbReference type="GO" id="GO:0005886">
    <property type="term" value="C:plasma membrane"/>
    <property type="evidence" value="ECO:0007669"/>
    <property type="project" value="UniProtKB-SubCell"/>
</dbReference>
<keyword evidence="2" id="KW-1003">Cell membrane</keyword>
<evidence type="ECO:0000256" key="6">
    <source>
        <dbReference type="SAM" id="Phobius"/>
    </source>
</evidence>
<keyword evidence="4 6" id="KW-1133">Transmembrane helix</keyword>
<keyword evidence="5 6" id="KW-0472">Membrane</keyword>
<dbReference type="Proteomes" id="UP000245839">
    <property type="component" value="Unassembled WGS sequence"/>
</dbReference>
<evidence type="ECO:0000313" key="9">
    <source>
        <dbReference type="Proteomes" id="UP000245839"/>
    </source>
</evidence>
<keyword evidence="3 6" id="KW-0812">Transmembrane</keyword>
<dbReference type="PANTHER" id="PTHR30086">
    <property type="entry name" value="ARGININE EXPORTER PROTEIN ARGO"/>
    <property type="match status" value="1"/>
</dbReference>
<evidence type="ECO:0000256" key="4">
    <source>
        <dbReference type="ARBA" id="ARBA00022989"/>
    </source>
</evidence>
<dbReference type="InterPro" id="IPR001123">
    <property type="entry name" value="LeuE-type"/>
</dbReference>
<feature type="transmembrane region" description="Helical" evidence="6">
    <location>
        <begin position="178"/>
        <end position="199"/>
    </location>
</feature>
<feature type="transmembrane region" description="Helical" evidence="6">
    <location>
        <begin position="28"/>
        <end position="55"/>
    </location>
</feature>
<name>A0A2Y9A9N0_9RHOB</name>
<dbReference type="AlphaFoldDB" id="A0A2Y9A9N0"/>
<keyword evidence="9" id="KW-1185">Reference proteome</keyword>
<dbReference type="Proteomes" id="UP000251571">
    <property type="component" value="Unassembled WGS sequence"/>
</dbReference>
<accession>A0A2Y9A9N0</accession>
<evidence type="ECO:0000313" key="10">
    <source>
        <dbReference type="Proteomes" id="UP000251571"/>
    </source>
</evidence>
<gene>
    <name evidence="7" type="ORF">BCF38_10257</name>
    <name evidence="8" type="ORF">SAMN05421539_10257</name>
</gene>
<evidence type="ECO:0000256" key="5">
    <source>
        <dbReference type="ARBA" id="ARBA00023136"/>
    </source>
</evidence>
<evidence type="ECO:0000256" key="2">
    <source>
        <dbReference type="ARBA" id="ARBA00022475"/>
    </source>
</evidence>
<evidence type="ECO:0000256" key="3">
    <source>
        <dbReference type="ARBA" id="ARBA00022692"/>
    </source>
</evidence>
<evidence type="ECO:0000313" key="8">
    <source>
        <dbReference type="EMBL" id="SSA41221.1"/>
    </source>
</evidence>
<dbReference type="GO" id="GO:0015171">
    <property type="term" value="F:amino acid transmembrane transporter activity"/>
    <property type="evidence" value="ECO:0007669"/>
    <property type="project" value="TreeGrafter"/>
</dbReference>
<reference evidence="8 10" key="1">
    <citation type="submission" date="2016-10" db="EMBL/GenBank/DDBJ databases">
        <authorList>
            <person name="Cai Z."/>
        </authorList>
    </citation>
    <scope>NUCLEOTIDE SEQUENCE [LARGE SCALE GENOMIC DNA]</scope>
    <source>
        <strain evidence="8 10">DSM 25227</strain>
    </source>
</reference>
<proteinExistence type="predicted"/>
<reference evidence="7 9" key="2">
    <citation type="submission" date="2018-03" db="EMBL/GenBank/DDBJ databases">
        <title>Genomic Encyclopedia of Archaeal and Bacterial Type Strains, Phase II (KMG-II): from individual species to whole genera.</title>
        <authorList>
            <person name="Goeker M."/>
        </authorList>
    </citation>
    <scope>NUCLEOTIDE SEQUENCE [LARGE SCALE GENOMIC DNA]</scope>
    <source>
        <strain evidence="7 9">DSM 25227</strain>
    </source>
</reference>
<dbReference type="PANTHER" id="PTHR30086:SF20">
    <property type="entry name" value="ARGININE EXPORTER PROTEIN ARGO-RELATED"/>
    <property type="match status" value="1"/>
</dbReference>
<dbReference type="EMBL" id="QGDJ01000002">
    <property type="protein sequence ID" value="PWJ20811.1"/>
    <property type="molecule type" value="Genomic_DNA"/>
</dbReference>
<dbReference type="PIRSF" id="PIRSF006324">
    <property type="entry name" value="LeuE"/>
    <property type="match status" value="1"/>
</dbReference>
<comment type="subcellular location">
    <subcellularLocation>
        <location evidence="1">Cell membrane</location>
        <topology evidence="1">Multi-pass membrane protein</topology>
    </subcellularLocation>
</comment>
<protein>
    <submittedName>
        <fullName evidence="8">Threonine/homoserine/homoserine lactone efflux protein</fullName>
    </submittedName>
</protein>
<feature type="transmembrane region" description="Helical" evidence="6">
    <location>
        <begin position="140"/>
        <end position="166"/>
    </location>
</feature>
<feature type="transmembrane region" description="Helical" evidence="6">
    <location>
        <begin position="106"/>
        <end position="128"/>
    </location>
</feature>
<evidence type="ECO:0000313" key="7">
    <source>
        <dbReference type="EMBL" id="PWJ20811.1"/>
    </source>
</evidence>
<evidence type="ECO:0000256" key="1">
    <source>
        <dbReference type="ARBA" id="ARBA00004651"/>
    </source>
</evidence>
<sequence length="202" mass="20888">MLAGLALSSTPGPSMLYVLSRSVGQSRVAGLASAVGLALGGVALAIATALGLAALFAAVDWIVPTLRVAGTVYLVWLGVGLIREAHATADSDLVAQPMSAASPGRILWQGIWVEVLNPKTVLFFALFLPPFVQPEAGPAWLQLLVLGALVPLTAVPSDLVVAWMGGSTAAWLRRSHRARLALGWMGGLALLAIAANLHFGLI</sequence>
<dbReference type="EMBL" id="UETC01000002">
    <property type="protein sequence ID" value="SSA41221.1"/>
    <property type="molecule type" value="Genomic_DNA"/>
</dbReference>
<dbReference type="Pfam" id="PF01810">
    <property type="entry name" value="LysE"/>
    <property type="match status" value="1"/>
</dbReference>